<dbReference type="AlphaFoldDB" id="A0A964WS51"/>
<keyword evidence="1" id="KW-0812">Transmembrane</keyword>
<keyword evidence="2" id="KW-0645">Protease</keyword>
<feature type="transmembrane region" description="Helical" evidence="1">
    <location>
        <begin position="170"/>
        <end position="189"/>
    </location>
</feature>
<dbReference type="PANTHER" id="PTHR35864:SF1">
    <property type="entry name" value="ZINC METALLOPROTEASE YWHC-RELATED"/>
    <property type="match status" value="1"/>
</dbReference>
<evidence type="ECO:0000313" key="3">
    <source>
        <dbReference type="Proteomes" id="UP000773614"/>
    </source>
</evidence>
<feature type="transmembrane region" description="Helical" evidence="1">
    <location>
        <begin position="84"/>
        <end position="104"/>
    </location>
</feature>
<proteinExistence type="predicted"/>
<keyword evidence="2" id="KW-0378">Hydrolase</keyword>
<keyword evidence="1" id="KW-0472">Membrane</keyword>
<evidence type="ECO:0000256" key="1">
    <source>
        <dbReference type="SAM" id="Phobius"/>
    </source>
</evidence>
<keyword evidence="3" id="KW-1185">Reference proteome</keyword>
<feature type="transmembrane region" description="Helical" evidence="1">
    <location>
        <begin position="136"/>
        <end position="158"/>
    </location>
</feature>
<protein>
    <submittedName>
        <fullName evidence="2">Site-2 protease family protein</fullName>
    </submittedName>
</protein>
<dbReference type="InterPro" id="IPR052348">
    <property type="entry name" value="Metallopeptidase_M50B"/>
</dbReference>
<organism evidence="2 3">
    <name type="scientific">Propylenella binzhouense</name>
    <dbReference type="NCBI Taxonomy" id="2555902"/>
    <lineage>
        <taxon>Bacteria</taxon>
        <taxon>Pseudomonadati</taxon>
        <taxon>Pseudomonadota</taxon>
        <taxon>Alphaproteobacteria</taxon>
        <taxon>Hyphomicrobiales</taxon>
        <taxon>Propylenellaceae</taxon>
        <taxon>Propylenella</taxon>
    </lineage>
</organism>
<evidence type="ECO:0000313" key="2">
    <source>
        <dbReference type="EMBL" id="MYZ46475.1"/>
    </source>
</evidence>
<dbReference type="RefSeq" id="WP_161138819.1">
    <property type="nucleotide sequence ID" value="NZ_SPKJ01000003.1"/>
</dbReference>
<dbReference type="OrthoDB" id="9800627at2"/>
<comment type="caution">
    <text evidence="2">The sequence shown here is derived from an EMBL/GenBank/DDBJ whole genome shotgun (WGS) entry which is preliminary data.</text>
</comment>
<gene>
    <name evidence="2" type="ORF">E4O86_01905</name>
</gene>
<keyword evidence="1" id="KW-1133">Transmembrane helix</keyword>
<dbReference type="GO" id="GO:0008233">
    <property type="term" value="F:peptidase activity"/>
    <property type="evidence" value="ECO:0007669"/>
    <property type="project" value="UniProtKB-KW"/>
</dbReference>
<name>A0A964WS51_9HYPH</name>
<sequence length="201" mass="20612">MFDLTLQIVLFRLAGLLAIAGVHGAALAGSARLLGDPGPAYDGRLTLNPLPHLDFVGGIGLAFFRLGWVKPVAIDPAMLKAGRAGLALAALAGLAAVLLLAIALRAARQPLLMASTGNLALGGVALLDIAADLCRWFVIFNLIPVPPLTGGLFLQAVAPRATALLARYRAGVIAALAAFVASGWAFRVLHPGNDLLAALFG</sequence>
<dbReference type="EMBL" id="SPKJ01000003">
    <property type="protein sequence ID" value="MYZ46475.1"/>
    <property type="molecule type" value="Genomic_DNA"/>
</dbReference>
<reference evidence="2" key="1">
    <citation type="submission" date="2019-03" db="EMBL/GenBank/DDBJ databases">
        <title>Afifella sp. nov., isolated from activated sludge.</title>
        <authorList>
            <person name="Li Q."/>
            <person name="Liu Y."/>
        </authorList>
    </citation>
    <scope>NUCLEOTIDE SEQUENCE</scope>
    <source>
        <strain evidence="2">L72</strain>
    </source>
</reference>
<accession>A0A964WS51</accession>
<dbReference type="GO" id="GO:0006508">
    <property type="term" value="P:proteolysis"/>
    <property type="evidence" value="ECO:0007669"/>
    <property type="project" value="UniProtKB-KW"/>
</dbReference>
<dbReference type="PANTHER" id="PTHR35864">
    <property type="entry name" value="ZINC METALLOPROTEASE MJ0611-RELATED"/>
    <property type="match status" value="1"/>
</dbReference>
<dbReference type="Proteomes" id="UP000773614">
    <property type="component" value="Unassembled WGS sequence"/>
</dbReference>